<dbReference type="RefSeq" id="WP_201826999.1">
    <property type="nucleotide sequence ID" value="NZ_JAERRH010000030.1"/>
</dbReference>
<protein>
    <submittedName>
        <fullName evidence="1">Lanthionine synthetase C family protein</fullName>
    </submittedName>
</protein>
<dbReference type="SMART" id="SM01260">
    <property type="entry name" value="LANC_like"/>
    <property type="match status" value="1"/>
</dbReference>
<dbReference type="PRINTS" id="PR01950">
    <property type="entry name" value="LANCSUPER"/>
</dbReference>
<name>A0ABS1PCU8_9ACTN</name>
<dbReference type="InterPro" id="IPR033889">
    <property type="entry name" value="LanC"/>
</dbReference>
<dbReference type="SUPFAM" id="SSF158745">
    <property type="entry name" value="LanC-like"/>
    <property type="match status" value="1"/>
</dbReference>
<comment type="caution">
    <text evidence="1">The sequence shown here is derived from an EMBL/GenBank/DDBJ whole genome shotgun (WGS) entry which is preliminary data.</text>
</comment>
<dbReference type="PRINTS" id="PR01955">
    <property type="entry name" value="LANCFRANKIA"/>
</dbReference>
<dbReference type="EMBL" id="JAERRH010000030">
    <property type="protein sequence ID" value="MBL1110183.1"/>
    <property type="molecule type" value="Genomic_DNA"/>
</dbReference>
<organism evidence="1 2">
    <name type="scientific">Streptomyces musisoli</name>
    <dbReference type="NCBI Taxonomy" id="2802280"/>
    <lineage>
        <taxon>Bacteria</taxon>
        <taxon>Bacillati</taxon>
        <taxon>Actinomycetota</taxon>
        <taxon>Actinomycetes</taxon>
        <taxon>Kitasatosporales</taxon>
        <taxon>Streptomycetaceae</taxon>
        <taxon>Streptomyces</taxon>
    </lineage>
</organism>
<gene>
    <name evidence="1" type="ORF">JK361_37480</name>
</gene>
<proteinExistence type="predicted"/>
<evidence type="ECO:0000313" key="1">
    <source>
        <dbReference type="EMBL" id="MBL1110183.1"/>
    </source>
</evidence>
<dbReference type="CDD" id="cd04793">
    <property type="entry name" value="LanC"/>
    <property type="match status" value="1"/>
</dbReference>
<keyword evidence="2" id="KW-1185">Reference proteome</keyword>
<reference evidence="1 2" key="1">
    <citation type="submission" date="2021-01" db="EMBL/GenBank/DDBJ databases">
        <title>WGS of actinomycetes isolated from Thailand.</title>
        <authorList>
            <person name="Thawai C."/>
        </authorList>
    </citation>
    <scope>NUCLEOTIDE SEQUENCE [LARGE SCALE GENOMIC DNA]</scope>
    <source>
        <strain evidence="1 2">CH5-8</strain>
    </source>
</reference>
<evidence type="ECO:0000313" key="2">
    <source>
        <dbReference type="Proteomes" id="UP000621386"/>
    </source>
</evidence>
<dbReference type="Gene3D" id="1.50.10.20">
    <property type="match status" value="1"/>
</dbReference>
<dbReference type="Proteomes" id="UP000621386">
    <property type="component" value="Unassembled WGS sequence"/>
</dbReference>
<dbReference type="InterPro" id="IPR007822">
    <property type="entry name" value="LANC-like"/>
</dbReference>
<sequence>MIRPVEPGRWTALLSGPAAAKAVTVAVEVAEAVEALPPADVGPSLCDGAAGFAVLNAYLALALDDAAAAERAETWLRRAMAGLRVRPRAGLFAGVAGVGWAASHVTRLLGLEAKSLDPTTHINRALLTQLARSPWCAPFDLVSGLAGYGVYALECLPTPGARECLEGVVRQLGELAIHTPEGVTWHTGPELLRDHQRRQSPDGHHNLGVAHGVPGVLAVLALSAAAGVARPQAAVMASGAVDWLLAQRLDDTSPSRLPYWLNTDGSTVPARTAWCYGDAGAAMAVLVAARALGVTAWEAEATVLARAAAVRAPEDTGVTDAWLCHGSAGLAHVFNRTWQATGDGQIGEGARFWFMRTFDFHEPGGGDFAGYPKPDPWDGDGSSLLTGATGVALALLAAATAMPPSWDRTLLASPIFE</sequence>
<dbReference type="Pfam" id="PF05147">
    <property type="entry name" value="LANC_like"/>
    <property type="match status" value="1"/>
</dbReference>
<accession>A0ABS1PCU8</accession>